<dbReference type="Proteomes" id="UP000005536">
    <property type="component" value="Unassembled WGS sequence"/>
</dbReference>
<evidence type="ECO:0000313" key="1">
    <source>
        <dbReference type="EMBL" id="EFE50687.1"/>
    </source>
</evidence>
<comment type="caution">
    <text evidence="1">The sequence shown here is derived from an EMBL/GenBank/DDBJ whole genome shotgun (WGS) entry which is preliminary data.</text>
</comment>
<evidence type="ECO:0000313" key="2">
    <source>
        <dbReference type="Proteomes" id="UP000005536"/>
    </source>
</evidence>
<organism evidence="1 2">
    <name type="scientific">Neisseria elongata subsp. glycolytica ATCC 29315</name>
    <dbReference type="NCBI Taxonomy" id="546263"/>
    <lineage>
        <taxon>Bacteria</taxon>
        <taxon>Pseudomonadati</taxon>
        <taxon>Pseudomonadota</taxon>
        <taxon>Betaproteobacteria</taxon>
        <taxon>Neisseriales</taxon>
        <taxon>Neisseriaceae</taxon>
        <taxon>Neisseria</taxon>
    </lineage>
</organism>
<sequence length="41" mass="4545">MVIFNAPKKLDTGWNGTRRGEYGSVAQVEYPSGTNGLRKVF</sequence>
<protein>
    <submittedName>
        <fullName evidence="1">Uncharacterized protein</fullName>
    </submittedName>
</protein>
<dbReference type="EMBL" id="ADBF01000012">
    <property type="protein sequence ID" value="EFE50687.1"/>
    <property type="molecule type" value="Genomic_DNA"/>
</dbReference>
<accession>D4DMX0</accession>
<gene>
    <name evidence="1" type="ORF">NEIELOOT_00393</name>
</gene>
<name>D4DMX0_NEIEG</name>
<dbReference type="AlphaFoldDB" id="D4DMX0"/>
<reference evidence="1 2" key="1">
    <citation type="submission" date="2010-02" db="EMBL/GenBank/DDBJ databases">
        <authorList>
            <person name="Weinstock G."/>
            <person name="Sodergren E."/>
            <person name="Clifton S."/>
            <person name="Fulton L."/>
            <person name="Fulton B."/>
            <person name="Courtney L."/>
            <person name="Fronick C."/>
            <person name="Harrison M."/>
            <person name="Strong C."/>
            <person name="Farmer C."/>
            <person name="Delahaunty K."/>
            <person name="Markovic C."/>
            <person name="Hall O."/>
            <person name="Minx P."/>
            <person name="Tomlinson C."/>
            <person name="Mitreva M."/>
            <person name="Nelson J."/>
            <person name="Hou S."/>
            <person name="Wollam A."/>
            <person name="Pepin K.H."/>
            <person name="Johnson M."/>
            <person name="Bhonagiri V."/>
            <person name="Zhang X."/>
            <person name="Suruliraj S."/>
            <person name="Warren W."/>
            <person name="Chinwalla A."/>
            <person name="Mardis E.R."/>
            <person name="Wilson R.K."/>
        </authorList>
    </citation>
    <scope>NUCLEOTIDE SEQUENCE [LARGE SCALE GENOMIC DNA]</scope>
    <source>
        <strain evidence="1 2">ATCC 29315</strain>
    </source>
</reference>
<proteinExistence type="predicted"/>